<feature type="transmembrane region" description="Helical" evidence="1">
    <location>
        <begin position="305"/>
        <end position="324"/>
    </location>
</feature>
<evidence type="ECO:0000313" key="3">
    <source>
        <dbReference type="Proteomes" id="UP000427769"/>
    </source>
</evidence>
<dbReference type="EMBL" id="AP021875">
    <property type="protein sequence ID" value="BBO77227.1"/>
    <property type="molecule type" value="Genomic_DNA"/>
</dbReference>
<feature type="transmembrane region" description="Helical" evidence="1">
    <location>
        <begin position="222"/>
        <end position="244"/>
    </location>
</feature>
<evidence type="ECO:0000256" key="1">
    <source>
        <dbReference type="SAM" id="Phobius"/>
    </source>
</evidence>
<dbReference type="Proteomes" id="UP000427769">
    <property type="component" value="Chromosome"/>
</dbReference>
<dbReference type="AlphaFoldDB" id="A0A5K7ZMB9"/>
<dbReference type="OrthoDB" id="5411746at2"/>
<keyword evidence="3" id="KW-1185">Reference proteome</keyword>
<evidence type="ECO:0000313" key="2">
    <source>
        <dbReference type="EMBL" id="BBO77227.1"/>
    </source>
</evidence>
<reference evidence="2 3" key="1">
    <citation type="submission" date="2019-11" db="EMBL/GenBank/DDBJ databases">
        <title>Comparative genomics of hydrocarbon-degrading Desulfosarcina strains.</title>
        <authorList>
            <person name="Watanabe M."/>
            <person name="Kojima H."/>
            <person name="Fukui M."/>
        </authorList>
    </citation>
    <scope>NUCLEOTIDE SEQUENCE [LARGE SCALE GENOMIC DNA]</scope>
    <source>
        <strain evidence="2 3">PP31</strain>
    </source>
</reference>
<protein>
    <submittedName>
        <fullName evidence="2">Uncharacterized protein</fullName>
    </submittedName>
</protein>
<accession>A0A5K7ZMB9</accession>
<feature type="transmembrane region" description="Helical" evidence="1">
    <location>
        <begin position="336"/>
        <end position="359"/>
    </location>
</feature>
<feature type="transmembrane region" description="Helical" evidence="1">
    <location>
        <begin position="264"/>
        <end position="285"/>
    </location>
</feature>
<keyword evidence="1" id="KW-1133">Transmembrane helix</keyword>
<feature type="transmembrane region" description="Helical" evidence="1">
    <location>
        <begin position="45"/>
        <end position="66"/>
    </location>
</feature>
<name>A0A5K7ZMB9_9BACT</name>
<feature type="transmembrane region" description="Helical" evidence="1">
    <location>
        <begin position="141"/>
        <end position="158"/>
    </location>
</feature>
<gene>
    <name evidence="2" type="ORF">DSCW_46440</name>
</gene>
<dbReference type="RefSeq" id="WP_155305993.1">
    <property type="nucleotide sequence ID" value="NZ_AP021875.1"/>
</dbReference>
<keyword evidence="1" id="KW-0472">Membrane</keyword>
<feature type="transmembrane region" description="Helical" evidence="1">
    <location>
        <begin position="86"/>
        <end position="108"/>
    </location>
</feature>
<proteinExistence type="predicted"/>
<sequence>MTEESSDFKFNYFFGLVNLVAVFLIVWFLWYIFMNPNTVMKLYTPMYGFSLIVVFLSGIILMAKVLKWPAWYNRLFQKDKPITKGILLTIIAFLLMIGLNYIVFWGFIGKFGIAYFSPDSIVASGGIGAEPFVARENASTAIVYFFTAFLWMALFWDLGFGRWPWQNDTYGVQAWSKLFAILFFVVLFYILLFHSHVCYLFYPAQDKAAVTPWWEELAGTGSAFFSLGLILCTLVWIVFSDLLWEGKPWNRYEVDGESTFGKGFVVFFSTLTFGIILIFILLMIFNYVWMEPFVGGQYTDGPDWRYIHAGEIAGFFILAAFIWKNYFNNFPNLDSLWLRALIRSIIAVVLGLLIYWFYYSPLATFFLAKVEGFAQPGDTPLVWALLFLSIILVQSEFFDGWPLKRKK</sequence>
<feature type="transmembrane region" description="Helical" evidence="1">
    <location>
        <begin position="178"/>
        <end position="202"/>
    </location>
</feature>
<dbReference type="KEGG" id="dwd:DSCW_46440"/>
<organism evidence="2 3">
    <name type="scientific">Desulfosarcina widdelii</name>
    <dbReference type="NCBI Taxonomy" id="947919"/>
    <lineage>
        <taxon>Bacteria</taxon>
        <taxon>Pseudomonadati</taxon>
        <taxon>Thermodesulfobacteriota</taxon>
        <taxon>Desulfobacteria</taxon>
        <taxon>Desulfobacterales</taxon>
        <taxon>Desulfosarcinaceae</taxon>
        <taxon>Desulfosarcina</taxon>
    </lineage>
</organism>
<feature type="transmembrane region" description="Helical" evidence="1">
    <location>
        <begin position="379"/>
        <end position="398"/>
    </location>
</feature>
<feature type="transmembrane region" description="Helical" evidence="1">
    <location>
        <begin position="12"/>
        <end position="33"/>
    </location>
</feature>
<keyword evidence="1" id="KW-0812">Transmembrane</keyword>